<dbReference type="Pfam" id="PF00078">
    <property type="entry name" value="RVT_1"/>
    <property type="match status" value="1"/>
</dbReference>
<sequence>MDVWVTNIGEGVDVLLGMDFMFSAGVRLGIREGMVGLPDEESILMYGYTSAPFEDCICDPENMQTWPSDMDNVARSKTSYGQDEVISGSPKLFMTHDRAIKVINVSDRDCWIEPRPPVARIAEYGDIPIIIQENTLSAMPRVRQEAYEQMLRDAAPPAVMVPKYKWLTKLLVRPREPERAQVTKIVEAFQLQKDTDGVGLAENATLEAYPRVEVPDEVAQGSVCDAFQDDPSVKDEEFELPSSAVPGTPLARLDAAYGRCMRVSAEELDLEPAVYIREGIGYATDLDDLSPECDIEAAYVGEPSESTEDHEKQLKAVLKRHREIFLGDGNAAPPPARGVICDLDVGEARTVAQRPRSVGPHLGIKVYKLLKKFLEATLIEHTESPWASPILIVLKKNGVDIRMCIDYRVVNSFIQLSNYPLPLIDDFITGFEGMWFMSLDVASGFWAVRMTERAKLISAFTCPFGHFQCIRMPFGLKNAPLIYQQMINNCLWGFDVLDYLKLDPQSPRDEMDVKRSMTPLVEQMTVFRRNIPAPSQMGQVLGRSSYIDDIAHGAATWDQLCGDLDALLYRLRISVSLSKSEFGKRVIPATCHPGNRKMYSGVPIPSSLKEVQSFLGSLNYYHKFIEDYAVVAASLYELIDDQESFEILKRKIVYTPLLRHPDRTKPFVVIPHANQWAACAVLGQMHDGLVQPV</sequence>
<evidence type="ECO:0000313" key="2">
    <source>
        <dbReference type="EMBL" id="OWY99694.1"/>
    </source>
</evidence>
<dbReference type="SUPFAM" id="SSF56672">
    <property type="entry name" value="DNA/RNA polymerases"/>
    <property type="match status" value="1"/>
</dbReference>
<keyword evidence="3" id="KW-1185">Reference proteome</keyword>
<dbReference type="PANTHER" id="PTHR37984:SF5">
    <property type="entry name" value="PROTEIN NYNRIN-LIKE"/>
    <property type="match status" value="1"/>
</dbReference>
<keyword evidence="2" id="KW-0548">Nucleotidyltransferase</keyword>
<dbReference type="InterPro" id="IPR000477">
    <property type="entry name" value="RT_dom"/>
</dbReference>
<dbReference type="Proteomes" id="UP000198211">
    <property type="component" value="Unassembled WGS sequence"/>
</dbReference>
<dbReference type="GO" id="GO:0003964">
    <property type="term" value="F:RNA-directed DNA polymerase activity"/>
    <property type="evidence" value="ECO:0007669"/>
    <property type="project" value="UniProtKB-KW"/>
</dbReference>
<name>A0A225V343_9STRA</name>
<dbReference type="OrthoDB" id="107182at2759"/>
<organism evidence="2 3">
    <name type="scientific">Phytophthora megakarya</name>
    <dbReference type="NCBI Taxonomy" id="4795"/>
    <lineage>
        <taxon>Eukaryota</taxon>
        <taxon>Sar</taxon>
        <taxon>Stramenopiles</taxon>
        <taxon>Oomycota</taxon>
        <taxon>Peronosporomycetes</taxon>
        <taxon>Peronosporales</taxon>
        <taxon>Peronosporaceae</taxon>
        <taxon>Phytophthora</taxon>
    </lineage>
</organism>
<gene>
    <name evidence="2" type="ORF">PHMEG_00029267</name>
</gene>
<evidence type="ECO:0000259" key="1">
    <source>
        <dbReference type="Pfam" id="PF00078"/>
    </source>
</evidence>
<keyword evidence="2" id="KW-0808">Transferase</keyword>
<feature type="domain" description="Reverse transcriptase" evidence="1">
    <location>
        <begin position="395"/>
        <end position="491"/>
    </location>
</feature>
<evidence type="ECO:0000313" key="3">
    <source>
        <dbReference type="Proteomes" id="UP000198211"/>
    </source>
</evidence>
<keyword evidence="2" id="KW-0695">RNA-directed DNA polymerase</keyword>
<reference evidence="3" key="1">
    <citation type="submission" date="2017-03" db="EMBL/GenBank/DDBJ databases">
        <title>Phytopthora megakarya and P. palmivora, two closely related causual agents of cacao black pod achieved similar genome size and gene model numbers by different mechanisms.</title>
        <authorList>
            <person name="Ali S."/>
            <person name="Shao J."/>
            <person name="Larry D.J."/>
            <person name="Kronmiller B."/>
            <person name="Shen D."/>
            <person name="Strem M.D."/>
            <person name="Melnick R.L."/>
            <person name="Guiltinan M.J."/>
            <person name="Tyler B.M."/>
            <person name="Meinhardt L.W."/>
            <person name="Bailey B.A."/>
        </authorList>
    </citation>
    <scope>NUCLEOTIDE SEQUENCE [LARGE SCALE GENOMIC DNA]</scope>
    <source>
        <strain evidence="3">zdho120</strain>
    </source>
</reference>
<dbReference type="PANTHER" id="PTHR37984">
    <property type="entry name" value="PROTEIN CBG26694"/>
    <property type="match status" value="1"/>
</dbReference>
<dbReference type="InterPro" id="IPR043128">
    <property type="entry name" value="Rev_trsase/Diguanyl_cyclase"/>
</dbReference>
<dbReference type="CDD" id="cd01647">
    <property type="entry name" value="RT_LTR"/>
    <property type="match status" value="1"/>
</dbReference>
<dbReference type="Gene3D" id="3.30.70.270">
    <property type="match status" value="1"/>
</dbReference>
<dbReference type="InterPro" id="IPR050951">
    <property type="entry name" value="Retrovirus_Pol_polyprotein"/>
</dbReference>
<dbReference type="Gene3D" id="3.10.10.10">
    <property type="entry name" value="HIV Type 1 Reverse Transcriptase, subunit A, domain 1"/>
    <property type="match status" value="1"/>
</dbReference>
<comment type="caution">
    <text evidence="2">The sequence shown here is derived from an EMBL/GenBank/DDBJ whole genome shotgun (WGS) entry which is preliminary data.</text>
</comment>
<accession>A0A225V343</accession>
<dbReference type="AlphaFoldDB" id="A0A225V343"/>
<dbReference type="EMBL" id="NBNE01008247">
    <property type="protein sequence ID" value="OWY99694.1"/>
    <property type="molecule type" value="Genomic_DNA"/>
</dbReference>
<dbReference type="InterPro" id="IPR043502">
    <property type="entry name" value="DNA/RNA_pol_sf"/>
</dbReference>
<protein>
    <submittedName>
        <fullName evidence="2">Reverse transcriptase</fullName>
    </submittedName>
</protein>
<proteinExistence type="predicted"/>